<organism evidence="1 2">
    <name type="scientific">Providencia rettgeri</name>
    <dbReference type="NCBI Taxonomy" id="587"/>
    <lineage>
        <taxon>Bacteria</taxon>
        <taxon>Pseudomonadati</taxon>
        <taxon>Pseudomonadota</taxon>
        <taxon>Gammaproteobacteria</taxon>
        <taxon>Enterobacterales</taxon>
        <taxon>Morganellaceae</taxon>
        <taxon>Providencia</taxon>
    </lineage>
</organism>
<sequence length="69" mass="7962">MTGCVSARSEYQRPNLNLPHQFNSHFSDAAKQAQTELLIPSWEQFIQDPQMKNVIEIALEKTAIYTLLR</sequence>
<dbReference type="Proteomes" id="UP000664477">
    <property type="component" value="Unassembled WGS sequence"/>
</dbReference>
<dbReference type="AlphaFoldDB" id="A0A939SJB0"/>
<accession>A0A939SJB0</accession>
<reference evidence="1" key="1">
    <citation type="submission" date="2021-03" db="EMBL/GenBank/DDBJ databases">
        <title>Molecular epidemiology and mechanisms of colistin and carbapenem resistance in Enterobacteriaceae from clinical isolates, the environment and porcine samples in Pretoria, South Africa.</title>
        <authorList>
            <person name="Bogoshi D."/>
            <person name="Mbelle N.M."/>
            <person name="Naidoo V."/>
            <person name="Osei Sekyere J."/>
        </authorList>
    </citation>
    <scope>NUCLEOTIDE SEQUENCE</scope>
    <source>
        <strain evidence="1">C052</strain>
    </source>
</reference>
<dbReference type="EMBL" id="JAGETQ010000051">
    <property type="protein sequence ID" value="MBO1916224.1"/>
    <property type="molecule type" value="Genomic_DNA"/>
</dbReference>
<evidence type="ECO:0000313" key="2">
    <source>
        <dbReference type="Proteomes" id="UP000664477"/>
    </source>
</evidence>
<comment type="caution">
    <text evidence="1">The sequence shown here is derived from an EMBL/GenBank/DDBJ whole genome shotgun (WGS) entry which is preliminary data.</text>
</comment>
<dbReference type="Gene3D" id="1.20.1600.10">
    <property type="entry name" value="Outer membrane efflux proteins (OEP)"/>
    <property type="match status" value="1"/>
</dbReference>
<proteinExistence type="predicted"/>
<protein>
    <submittedName>
        <fullName evidence="1">Uncharacterized protein</fullName>
    </submittedName>
</protein>
<gene>
    <name evidence="1" type="ORF">J4727_10670</name>
</gene>
<evidence type="ECO:0000313" key="1">
    <source>
        <dbReference type="EMBL" id="MBO1916224.1"/>
    </source>
</evidence>
<name>A0A939SJB0_PRORE</name>